<evidence type="ECO:0000313" key="3">
    <source>
        <dbReference type="Proteomes" id="UP000299102"/>
    </source>
</evidence>
<feature type="region of interest" description="Disordered" evidence="1">
    <location>
        <begin position="1"/>
        <end position="23"/>
    </location>
</feature>
<proteinExistence type="predicted"/>
<name>A0A4C1UW00_EUMVA</name>
<dbReference type="AlphaFoldDB" id="A0A4C1UW00"/>
<evidence type="ECO:0000256" key="1">
    <source>
        <dbReference type="SAM" id="MobiDB-lite"/>
    </source>
</evidence>
<organism evidence="2 3">
    <name type="scientific">Eumeta variegata</name>
    <name type="common">Bagworm moth</name>
    <name type="synonym">Eumeta japonica</name>
    <dbReference type="NCBI Taxonomy" id="151549"/>
    <lineage>
        <taxon>Eukaryota</taxon>
        <taxon>Metazoa</taxon>
        <taxon>Ecdysozoa</taxon>
        <taxon>Arthropoda</taxon>
        <taxon>Hexapoda</taxon>
        <taxon>Insecta</taxon>
        <taxon>Pterygota</taxon>
        <taxon>Neoptera</taxon>
        <taxon>Endopterygota</taxon>
        <taxon>Lepidoptera</taxon>
        <taxon>Glossata</taxon>
        <taxon>Ditrysia</taxon>
        <taxon>Tineoidea</taxon>
        <taxon>Psychidae</taxon>
        <taxon>Oiketicinae</taxon>
        <taxon>Eumeta</taxon>
    </lineage>
</organism>
<gene>
    <name evidence="2" type="ORF">EVAR_94505_1</name>
</gene>
<accession>A0A4C1UW00</accession>
<protein>
    <submittedName>
        <fullName evidence="2">Uncharacterized protein</fullName>
    </submittedName>
</protein>
<evidence type="ECO:0000313" key="2">
    <source>
        <dbReference type="EMBL" id="GBP30197.1"/>
    </source>
</evidence>
<dbReference type="EMBL" id="BGZK01000230">
    <property type="protein sequence ID" value="GBP30197.1"/>
    <property type="molecule type" value="Genomic_DNA"/>
</dbReference>
<keyword evidence="3" id="KW-1185">Reference proteome</keyword>
<comment type="caution">
    <text evidence="2">The sequence shown here is derived from an EMBL/GenBank/DDBJ whole genome shotgun (WGS) entry which is preliminary data.</text>
</comment>
<dbReference type="Proteomes" id="UP000299102">
    <property type="component" value="Unassembled WGS sequence"/>
</dbReference>
<sequence>MYPARPRRPAAADGRPRLSATTGARAPPTALITDYVHEYNIYCDKRVLFYRGHAIDIGVGPRPERAGGAGRGWCLLNARNSCDCCIVCELRNPKWGSSGGERPSLGEAASSAIEIFEFSQNDNRCND</sequence>
<reference evidence="2 3" key="1">
    <citation type="journal article" date="2019" name="Commun. Biol.">
        <title>The bagworm genome reveals a unique fibroin gene that provides high tensile strength.</title>
        <authorList>
            <person name="Kono N."/>
            <person name="Nakamura H."/>
            <person name="Ohtoshi R."/>
            <person name="Tomita M."/>
            <person name="Numata K."/>
            <person name="Arakawa K."/>
        </authorList>
    </citation>
    <scope>NUCLEOTIDE SEQUENCE [LARGE SCALE GENOMIC DNA]</scope>
</reference>